<organism evidence="7 8">
    <name type="scientific">Tritrichomonas musculus</name>
    <dbReference type="NCBI Taxonomy" id="1915356"/>
    <lineage>
        <taxon>Eukaryota</taxon>
        <taxon>Metamonada</taxon>
        <taxon>Parabasalia</taxon>
        <taxon>Tritrichomonadida</taxon>
        <taxon>Tritrichomonadidae</taxon>
        <taxon>Tritrichomonas</taxon>
    </lineage>
</organism>
<proteinExistence type="inferred from homology"/>
<dbReference type="Proteomes" id="UP001470230">
    <property type="component" value="Unassembled WGS sequence"/>
</dbReference>
<keyword evidence="8" id="KW-1185">Reference proteome</keyword>
<name>A0ABR2GP51_9EUKA</name>
<accession>A0ABR2GP51</accession>
<sequence length="314" mass="36687">MDDDKTRQELFKVGTHIEDYVIVGTLGHGGYAFVYQVIDPATSSLYAMKIEPYRPNRRGLDHEIKILKFLNDDYFPKVIKDGKFNEYQYLVMNEFLPSINDVRKAHNDAFDSVAAFHVSLEMLKIIGILHQKGLLHLDIKPSNFMMNLNEDVPIVLIDFGFAMPIKNANTNVSSNFVGTRRYASINCHKKRPLGRCDDLISWFYVFWELLSKNLPWKDTKTKEEALKMKEDVIGDLSEYSKNLAKIYEYLINLQPTDEPDYGYVQFLMRSEMEKQNVTFEFDWLNFIQSETQFIKMSSMKRNRKLSMQGECDIC</sequence>
<dbReference type="Pfam" id="PF00069">
    <property type="entry name" value="Pkinase"/>
    <property type="match status" value="1"/>
</dbReference>
<feature type="domain" description="Protein kinase" evidence="6">
    <location>
        <begin position="20"/>
        <end position="279"/>
    </location>
</feature>
<evidence type="ECO:0000256" key="2">
    <source>
        <dbReference type="ARBA" id="ARBA00022741"/>
    </source>
</evidence>
<keyword evidence="3 4" id="KW-0067">ATP-binding</keyword>
<dbReference type="PROSITE" id="PS50011">
    <property type="entry name" value="PROTEIN_KINASE_DOM"/>
    <property type="match status" value="1"/>
</dbReference>
<dbReference type="InterPro" id="IPR000719">
    <property type="entry name" value="Prot_kinase_dom"/>
</dbReference>
<evidence type="ECO:0000259" key="6">
    <source>
        <dbReference type="PROSITE" id="PS50011"/>
    </source>
</evidence>
<keyword evidence="5" id="KW-0808">Transferase</keyword>
<gene>
    <name evidence="7" type="ORF">M9Y10_042361</name>
</gene>
<dbReference type="PROSITE" id="PS00107">
    <property type="entry name" value="PROTEIN_KINASE_ATP"/>
    <property type="match status" value="1"/>
</dbReference>
<evidence type="ECO:0000313" key="7">
    <source>
        <dbReference type="EMBL" id="KAK8835646.1"/>
    </source>
</evidence>
<evidence type="ECO:0000313" key="8">
    <source>
        <dbReference type="Proteomes" id="UP001470230"/>
    </source>
</evidence>
<dbReference type="EMBL" id="JAPFFF010000078">
    <property type="protein sequence ID" value="KAK8835646.1"/>
    <property type="molecule type" value="Genomic_DNA"/>
</dbReference>
<dbReference type="SMART" id="SM00220">
    <property type="entry name" value="S_TKc"/>
    <property type="match status" value="1"/>
</dbReference>
<evidence type="ECO:0000256" key="3">
    <source>
        <dbReference type="ARBA" id="ARBA00022840"/>
    </source>
</evidence>
<dbReference type="PROSITE" id="PS00108">
    <property type="entry name" value="PROTEIN_KINASE_ST"/>
    <property type="match status" value="1"/>
</dbReference>
<evidence type="ECO:0000256" key="4">
    <source>
        <dbReference type="PROSITE-ProRule" id="PRU10141"/>
    </source>
</evidence>
<comment type="caution">
    <text evidence="7">The sequence shown here is derived from an EMBL/GenBank/DDBJ whole genome shotgun (WGS) entry which is preliminary data.</text>
</comment>
<keyword evidence="5" id="KW-0418">Kinase</keyword>
<evidence type="ECO:0000256" key="5">
    <source>
        <dbReference type="RuleBase" id="RU000304"/>
    </source>
</evidence>
<dbReference type="SUPFAM" id="SSF56112">
    <property type="entry name" value="Protein kinase-like (PK-like)"/>
    <property type="match status" value="1"/>
</dbReference>
<dbReference type="InterPro" id="IPR017441">
    <property type="entry name" value="Protein_kinase_ATP_BS"/>
</dbReference>
<comment type="similarity">
    <text evidence="5">Belongs to the protein kinase superfamily.</text>
</comment>
<dbReference type="Gene3D" id="1.10.510.10">
    <property type="entry name" value="Transferase(Phosphotransferase) domain 1"/>
    <property type="match status" value="1"/>
</dbReference>
<keyword evidence="2 4" id="KW-0547">Nucleotide-binding</keyword>
<dbReference type="PANTHER" id="PTHR11909">
    <property type="entry name" value="CASEIN KINASE-RELATED"/>
    <property type="match status" value="1"/>
</dbReference>
<dbReference type="InterPro" id="IPR011009">
    <property type="entry name" value="Kinase-like_dom_sf"/>
</dbReference>
<evidence type="ECO:0000256" key="1">
    <source>
        <dbReference type="ARBA" id="ARBA00012513"/>
    </source>
</evidence>
<reference evidence="7 8" key="1">
    <citation type="submission" date="2024-04" db="EMBL/GenBank/DDBJ databases">
        <title>Tritrichomonas musculus Genome.</title>
        <authorList>
            <person name="Alves-Ferreira E."/>
            <person name="Grigg M."/>
            <person name="Lorenzi H."/>
            <person name="Galac M."/>
        </authorList>
    </citation>
    <scope>NUCLEOTIDE SEQUENCE [LARGE SCALE GENOMIC DNA]</scope>
    <source>
        <strain evidence="7 8">EAF2021</strain>
    </source>
</reference>
<dbReference type="InterPro" id="IPR050235">
    <property type="entry name" value="CK1_Ser-Thr_kinase"/>
</dbReference>
<feature type="binding site" evidence="4">
    <location>
        <position position="49"/>
    </location>
    <ligand>
        <name>ATP</name>
        <dbReference type="ChEBI" id="CHEBI:30616"/>
    </ligand>
</feature>
<keyword evidence="5" id="KW-0723">Serine/threonine-protein kinase</keyword>
<dbReference type="InterPro" id="IPR008271">
    <property type="entry name" value="Ser/Thr_kinase_AS"/>
</dbReference>
<dbReference type="EC" id="2.7.11.1" evidence="1"/>
<protein>
    <recommendedName>
        <fullName evidence="1">non-specific serine/threonine protein kinase</fullName>
        <ecNumber evidence="1">2.7.11.1</ecNumber>
    </recommendedName>
</protein>